<keyword evidence="17" id="KW-1185">Reference proteome</keyword>
<evidence type="ECO:0000256" key="4">
    <source>
        <dbReference type="ARBA" id="ARBA00022553"/>
    </source>
</evidence>
<evidence type="ECO:0000256" key="5">
    <source>
        <dbReference type="ARBA" id="ARBA00022679"/>
    </source>
</evidence>
<feature type="domain" description="HAMP" evidence="15">
    <location>
        <begin position="214"/>
        <end position="267"/>
    </location>
</feature>
<evidence type="ECO:0000259" key="14">
    <source>
        <dbReference type="PROSITE" id="PS50109"/>
    </source>
</evidence>
<dbReference type="InterPro" id="IPR003661">
    <property type="entry name" value="HisK_dim/P_dom"/>
</dbReference>
<comment type="catalytic activity">
    <reaction evidence="1">
        <text>ATP + protein L-histidine = ADP + protein N-phospho-L-histidine.</text>
        <dbReference type="EC" id="2.7.13.3"/>
    </reaction>
</comment>
<dbReference type="SUPFAM" id="SSF47384">
    <property type="entry name" value="Homodimeric domain of signal transducing histidine kinase"/>
    <property type="match status" value="1"/>
</dbReference>
<feature type="chain" id="PRO_5045081031" description="histidine kinase" evidence="13">
    <location>
        <begin position="24"/>
        <end position="495"/>
    </location>
</feature>
<accession>A0ABP6GVG9</accession>
<evidence type="ECO:0000313" key="16">
    <source>
        <dbReference type="EMBL" id="GAA2732025.1"/>
    </source>
</evidence>
<dbReference type="Gene3D" id="1.10.287.130">
    <property type="match status" value="1"/>
</dbReference>
<dbReference type="InterPro" id="IPR004358">
    <property type="entry name" value="Sig_transdc_His_kin-like_C"/>
</dbReference>
<keyword evidence="9" id="KW-0902">Two-component regulatory system</keyword>
<dbReference type="InterPro" id="IPR005467">
    <property type="entry name" value="His_kinase_dom"/>
</dbReference>
<dbReference type="Proteomes" id="UP001501842">
    <property type="component" value="Unassembled WGS sequence"/>
</dbReference>
<feature type="region of interest" description="Disordered" evidence="11">
    <location>
        <begin position="469"/>
        <end position="495"/>
    </location>
</feature>
<evidence type="ECO:0000256" key="9">
    <source>
        <dbReference type="ARBA" id="ARBA00023012"/>
    </source>
</evidence>
<dbReference type="InterPro" id="IPR003594">
    <property type="entry name" value="HATPase_dom"/>
</dbReference>
<dbReference type="CDD" id="cd00075">
    <property type="entry name" value="HATPase"/>
    <property type="match status" value="1"/>
</dbReference>
<dbReference type="SMART" id="SM00387">
    <property type="entry name" value="HATPase_c"/>
    <property type="match status" value="1"/>
</dbReference>
<dbReference type="SUPFAM" id="SSF55874">
    <property type="entry name" value="ATPase domain of HSP90 chaperone/DNA topoisomerase II/histidine kinase"/>
    <property type="match status" value="1"/>
</dbReference>
<dbReference type="EC" id="2.7.13.3" evidence="3"/>
<dbReference type="EMBL" id="BAAATZ010000021">
    <property type="protein sequence ID" value="GAA2732025.1"/>
    <property type="molecule type" value="Genomic_DNA"/>
</dbReference>
<evidence type="ECO:0000256" key="11">
    <source>
        <dbReference type="SAM" id="MobiDB-lite"/>
    </source>
</evidence>
<evidence type="ECO:0000256" key="13">
    <source>
        <dbReference type="SAM" id="SignalP"/>
    </source>
</evidence>
<evidence type="ECO:0000259" key="15">
    <source>
        <dbReference type="PROSITE" id="PS50885"/>
    </source>
</evidence>
<feature type="domain" description="Histidine kinase" evidence="14">
    <location>
        <begin position="275"/>
        <end position="485"/>
    </location>
</feature>
<evidence type="ECO:0000256" key="8">
    <source>
        <dbReference type="ARBA" id="ARBA00022989"/>
    </source>
</evidence>
<keyword evidence="16" id="KW-0067">ATP-binding</keyword>
<name>A0ABP6GVG9_9ACTN</name>
<dbReference type="InterPro" id="IPR036890">
    <property type="entry name" value="HATPase_C_sf"/>
</dbReference>
<dbReference type="PANTHER" id="PTHR45436">
    <property type="entry name" value="SENSOR HISTIDINE KINASE YKOH"/>
    <property type="match status" value="1"/>
</dbReference>
<evidence type="ECO:0000256" key="12">
    <source>
        <dbReference type="SAM" id="Phobius"/>
    </source>
</evidence>
<evidence type="ECO:0000256" key="2">
    <source>
        <dbReference type="ARBA" id="ARBA00004236"/>
    </source>
</evidence>
<dbReference type="RefSeq" id="WP_344453051.1">
    <property type="nucleotide sequence ID" value="NZ_BAAATZ010000021.1"/>
</dbReference>
<dbReference type="SMART" id="SM00304">
    <property type="entry name" value="HAMP"/>
    <property type="match status" value="1"/>
</dbReference>
<organism evidence="16 17">
    <name type="scientific">Actinocorallia aurantiaca</name>
    <dbReference type="NCBI Taxonomy" id="46204"/>
    <lineage>
        <taxon>Bacteria</taxon>
        <taxon>Bacillati</taxon>
        <taxon>Actinomycetota</taxon>
        <taxon>Actinomycetes</taxon>
        <taxon>Streptosporangiales</taxon>
        <taxon>Thermomonosporaceae</taxon>
        <taxon>Actinocorallia</taxon>
    </lineage>
</organism>
<dbReference type="Gene3D" id="3.30.565.10">
    <property type="entry name" value="Histidine kinase-like ATPase, C-terminal domain"/>
    <property type="match status" value="1"/>
</dbReference>
<protein>
    <recommendedName>
        <fullName evidence="3">histidine kinase</fullName>
        <ecNumber evidence="3">2.7.13.3</ecNumber>
    </recommendedName>
</protein>
<dbReference type="GO" id="GO:0005524">
    <property type="term" value="F:ATP binding"/>
    <property type="evidence" value="ECO:0007669"/>
    <property type="project" value="UniProtKB-KW"/>
</dbReference>
<dbReference type="InterPro" id="IPR036097">
    <property type="entry name" value="HisK_dim/P_sf"/>
</dbReference>
<dbReference type="PROSITE" id="PS51257">
    <property type="entry name" value="PROKAR_LIPOPROTEIN"/>
    <property type="match status" value="1"/>
</dbReference>
<evidence type="ECO:0000256" key="7">
    <source>
        <dbReference type="ARBA" id="ARBA00022777"/>
    </source>
</evidence>
<proteinExistence type="predicted"/>
<keyword evidence="5" id="KW-0808">Transferase</keyword>
<keyword evidence="13" id="KW-0732">Signal</keyword>
<evidence type="ECO:0000256" key="1">
    <source>
        <dbReference type="ARBA" id="ARBA00000085"/>
    </source>
</evidence>
<feature type="transmembrane region" description="Helical" evidence="12">
    <location>
        <begin position="190"/>
        <end position="213"/>
    </location>
</feature>
<keyword evidence="7" id="KW-0418">Kinase</keyword>
<comment type="caution">
    <text evidence="16">The sequence shown here is derived from an EMBL/GenBank/DDBJ whole genome shotgun (WGS) entry which is preliminary data.</text>
</comment>
<dbReference type="Pfam" id="PF00672">
    <property type="entry name" value="HAMP"/>
    <property type="match status" value="1"/>
</dbReference>
<dbReference type="PRINTS" id="PR00344">
    <property type="entry name" value="BCTRLSENSOR"/>
</dbReference>
<dbReference type="Pfam" id="PF02518">
    <property type="entry name" value="HATPase_c"/>
    <property type="match status" value="1"/>
</dbReference>
<dbReference type="InterPro" id="IPR050428">
    <property type="entry name" value="TCS_sensor_his_kinase"/>
</dbReference>
<dbReference type="CDD" id="cd06225">
    <property type="entry name" value="HAMP"/>
    <property type="match status" value="1"/>
</dbReference>
<dbReference type="SUPFAM" id="SSF158472">
    <property type="entry name" value="HAMP domain-like"/>
    <property type="match status" value="1"/>
</dbReference>
<dbReference type="CDD" id="cd00082">
    <property type="entry name" value="HisKA"/>
    <property type="match status" value="1"/>
</dbReference>
<dbReference type="SMART" id="SM00388">
    <property type="entry name" value="HisKA"/>
    <property type="match status" value="1"/>
</dbReference>
<reference evidence="17" key="1">
    <citation type="journal article" date="2019" name="Int. J. Syst. Evol. Microbiol.">
        <title>The Global Catalogue of Microorganisms (GCM) 10K type strain sequencing project: providing services to taxonomists for standard genome sequencing and annotation.</title>
        <authorList>
            <consortium name="The Broad Institute Genomics Platform"/>
            <consortium name="The Broad Institute Genome Sequencing Center for Infectious Disease"/>
            <person name="Wu L."/>
            <person name="Ma J."/>
        </authorList>
    </citation>
    <scope>NUCLEOTIDE SEQUENCE [LARGE SCALE GENOMIC DNA]</scope>
    <source>
        <strain evidence="17">JCM 8201</strain>
    </source>
</reference>
<gene>
    <name evidence="16" type="ORF">GCM10010439_48810</name>
</gene>
<keyword evidence="16" id="KW-0547">Nucleotide-binding</keyword>
<feature type="signal peptide" evidence="13">
    <location>
        <begin position="1"/>
        <end position="23"/>
    </location>
</feature>
<keyword evidence="6 12" id="KW-0812">Transmembrane</keyword>
<sequence>MRRLTLRGRLALLTAAAVAFAVAACATASWFLVREALYSELDGQLSAAIQRPEPRLVNFIFEALSDCTSEATTRGVPRKNVPDTPGKGEKDGPGEGSLLLPREELQQVVRENGTRCTVPDQGVIPVTPVDKAVASGERKEIFRTGTGVDYTGKEIDVRVHTVSYVLRTGERGALMTALPLDRVTGPLGDLALMLTLVSVFGVAVSAAAGLLTARASLRPVDRLAEAVEEVARTEDLSVRIPERGTDEIARLSRSFNGMTAALEASRERQRTLIADAGHELRTPLTSMKTNIDLMIRSEETGRELPAETKSGMLASLRAQMRELTTLLGDLLQLGSPAAQPRQAGEVAFHETVGRAVDRARLRGPGLTVTTRLDPWYVQGDADTLERAVVNLCDNAVKFSPPGGTVEVVLRGGELTVRDQGPGIPEEDLPHVFERFWRSPSARSLPGSGLGLSIVAQVVQEAGGTVRLERAPGGGTVARLGLPGGREPAGNGEDTR</sequence>
<dbReference type="InterPro" id="IPR003660">
    <property type="entry name" value="HAMP_dom"/>
</dbReference>
<dbReference type="PANTHER" id="PTHR45436:SF5">
    <property type="entry name" value="SENSOR HISTIDINE KINASE TRCS"/>
    <property type="match status" value="1"/>
</dbReference>
<comment type="subcellular location">
    <subcellularLocation>
        <location evidence="2">Cell membrane</location>
    </subcellularLocation>
</comment>
<keyword evidence="8 12" id="KW-1133">Transmembrane helix</keyword>
<evidence type="ECO:0000256" key="10">
    <source>
        <dbReference type="ARBA" id="ARBA00023136"/>
    </source>
</evidence>
<keyword evidence="4" id="KW-0597">Phosphoprotein</keyword>
<feature type="region of interest" description="Disordered" evidence="11">
    <location>
        <begin position="72"/>
        <end position="98"/>
    </location>
</feature>
<evidence type="ECO:0000256" key="6">
    <source>
        <dbReference type="ARBA" id="ARBA00022692"/>
    </source>
</evidence>
<dbReference type="PROSITE" id="PS50109">
    <property type="entry name" value="HIS_KIN"/>
    <property type="match status" value="1"/>
</dbReference>
<dbReference type="Gene3D" id="6.10.340.10">
    <property type="match status" value="1"/>
</dbReference>
<dbReference type="PROSITE" id="PS50885">
    <property type="entry name" value="HAMP"/>
    <property type="match status" value="1"/>
</dbReference>
<evidence type="ECO:0000313" key="17">
    <source>
        <dbReference type="Proteomes" id="UP001501842"/>
    </source>
</evidence>
<dbReference type="Pfam" id="PF00512">
    <property type="entry name" value="HisKA"/>
    <property type="match status" value="1"/>
</dbReference>
<evidence type="ECO:0000256" key="3">
    <source>
        <dbReference type="ARBA" id="ARBA00012438"/>
    </source>
</evidence>
<keyword evidence="10 12" id="KW-0472">Membrane</keyword>